<organism evidence="8 9">
    <name type="scientific">Drosophila albomicans</name>
    <name type="common">Fruit fly</name>
    <dbReference type="NCBI Taxonomy" id="7291"/>
    <lineage>
        <taxon>Eukaryota</taxon>
        <taxon>Metazoa</taxon>
        <taxon>Ecdysozoa</taxon>
        <taxon>Arthropoda</taxon>
        <taxon>Hexapoda</taxon>
        <taxon>Insecta</taxon>
        <taxon>Pterygota</taxon>
        <taxon>Neoptera</taxon>
        <taxon>Endopterygota</taxon>
        <taxon>Diptera</taxon>
        <taxon>Brachycera</taxon>
        <taxon>Muscomorpha</taxon>
        <taxon>Ephydroidea</taxon>
        <taxon>Drosophilidae</taxon>
        <taxon>Drosophila</taxon>
    </lineage>
</organism>
<comment type="cofactor">
    <cofactor evidence="1">
        <name>FAD</name>
        <dbReference type="ChEBI" id="CHEBI:57692"/>
    </cofactor>
</comment>
<accession>A0A6P8WR77</accession>
<dbReference type="RefSeq" id="XP_034104839.1">
    <property type="nucleotide sequence ID" value="XM_034248948.2"/>
</dbReference>
<dbReference type="GO" id="GO:0035999">
    <property type="term" value="P:tetrahydrofolate interconversion"/>
    <property type="evidence" value="ECO:0007669"/>
    <property type="project" value="UniProtKB-UniPathway"/>
</dbReference>
<protein>
    <submittedName>
        <fullName evidence="9 10">Methylenetetrahydrofolate reductase-like</fullName>
    </submittedName>
</protein>
<sequence>MCFNLNRIRPASALLRSIKALSRSQYNLQYQLRFKYEYLEPKRTTKSGGDSAMDGEPKLPWSPFKPCFTFTDAQKELCLKDVNIADIVREKTERKEFFYGIETKPLDGDETACLDFHMFLPQMPEFISVVWTKRFSDAIEEATMARIPNIQMMPCLTPYIPAMIHMTVYKLTQQHLNDFLDLNLNNVLMIRGDHVEEGQEYNYAYEAVKYLRCVRSDMAIAVAGYPEGYTNLQVGPRDKELDMEYMKLKMDSGADFIVTQLCYSGDTIVEFLQDARNAGITAPIMLGILIPESFARYERMAGFSKVFLTPEQLAEVEPIKDDDDAVMNYFIQLSVRNIQQTLAANLGVYGVHFYTLNRFRPILDIIAELRKLGILSC</sequence>
<keyword evidence="4" id="KW-0285">Flavoprotein</keyword>
<gene>
    <name evidence="9 10" type="primary">LOC117568351</name>
</gene>
<dbReference type="PANTHER" id="PTHR45754">
    <property type="entry name" value="METHYLENETETRAHYDROFOLATE REDUCTASE"/>
    <property type="match status" value="1"/>
</dbReference>
<comment type="pathway">
    <text evidence="2 7">One-carbon metabolism; tetrahydrofolate interconversion.</text>
</comment>
<evidence type="ECO:0000256" key="7">
    <source>
        <dbReference type="RuleBase" id="RU004254"/>
    </source>
</evidence>
<dbReference type="Proteomes" id="UP000515160">
    <property type="component" value="Chromosome 3"/>
</dbReference>
<dbReference type="OrthoDB" id="16284at2759"/>
<evidence type="ECO:0000256" key="2">
    <source>
        <dbReference type="ARBA" id="ARBA00004777"/>
    </source>
</evidence>
<keyword evidence="6" id="KW-0560">Oxidoreductase</keyword>
<evidence type="ECO:0000256" key="5">
    <source>
        <dbReference type="ARBA" id="ARBA00022827"/>
    </source>
</evidence>
<dbReference type="Pfam" id="PF02219">
    <property type="entry name" value="MTHFR"/>
    <property type="match status" value="1"/>
</dbReference>
<proteinExistence type="inferred from homology"/>
<dbReference type="InterPro" id="IPR029041">
    <property type="entry name" value="FAD-linked_oxidoreductase-like"/>
</dbReference>
<dbReference type="CDD" id="cd00537">
    <property type="entry name" value="MTHFR"/>
    <property type="match status" value="1"/>
</dbReference>
<comment type="similarity">
    <text evidence="3">Belongs to the methylenetetrahydrofolate reductase family.</text>
</comment>
<dbReference type="GO" id="GO:0009086">
    <property type="term" value="P:methionine biosynthetic process"/>
    <property type="evidence" value="ECO:0007669"/>
    <property type="project" value="TreeGrafter"/>
</dbReference>
<dbReference type="UniPathway" id="UPA00193"/>
<dbReference type="SUPFAM" id="SSF51730">
    <property type="entry name" value="FAD-linked oxidoreductase"/>
    <property type="match status" value="1"/>
</dbReference>
<evidence type="ECO:0000313" key="10">
    <source>
        <dbReference type="RefSeq" id="XP_034104840.1"/>
    </source>
</evidence>
<dbReference type="GO" id="GO:0071949">
    <property type="term" value="F:FAD binding"/>
    <property type="evidence" value="ECO:0007669"/>
    <property type="project" value="TreeGrafter"/>
</dbReference>
<evidence type="ECO:0000256" key="4">
    <source>
        <dbReference type="ARBA" id="ARBA00022630"/>
    </source>
</evidence>
<evidence type="ECO:0000256" key="3">
    <source>
        <dbReference type="ARBA" id="ARBA00006743"/>
    </source>
</evidence>
<evidence type="ECO:0000256" key="1">
    <source>
        <dbReference type="ARBA" id="ARBA00001974"/>
    </source>
</evidence>
<dbReference type="GO" id="GO:0004489">
    <property type="term" value="F:methylenetetrahydrofolate reductase [NAD(P)H] activity"/>
    <property type="evidence" value="ECO:0007669"/>
    <property type="project" value="InterPro"/>
</dbReference>
<name>A0A6P8WR77_DROAB</name>
<dbReference type="GeneID" id="117568351"/>
<evidence type="ECO:0000256" key="6">
    <source>
        <dbReference type="ARBA" id="ARBA00023002"/>
    </source>
</evidence>
<keyword evidence="5" id="KW-0274">FAD</keyword>
<dbReference type="PANTHER" id="PTHR45754:SF3">
    <property type="entry name" value="METHYLENETETRAHYDROFOLATE REDUCTASE (NADPH)"/>
    <property type="match status" value="1"/>
</dbReference>
<evidence type="ECO:0000313" key="8">
    <source>
        <dbReference type="Proteomes" id="UP000515160"/>
    </source>
</evidence>
<keyword evidence="8" id="KW-1185">Reference proteome</keyword>
<dbReference type="AlphaFoldDB" id="A0A6P8WR77"/>
<dbReference type="RefSeq" id="XP_034104840.1">
    <property type="nucleotide sequence ID" value="XM_034248949.2"/>
</dbReference>
<evidence type="ECO:0000313" key="9">
    <source>
        <dbReference type="RefSeq" id="XP_034104839.1"/>
    </source>
</evidence>
<dbReference type="InterPro" id="IPR003171">
    <property type="entry name" value="Mehydrof_redctse-like"/>
</dbReference>
<dbReference type="GO" id="GO:0005829">
    <property type="term" value="C:cytosol"/>
    <property type="evidence" value="ECO:0007669"/>
    <property type="project" value="TreeGrafter"/>
</dbReference>
<reference evidence="9 10" key="1">
    <citation type="submission" date="2025-04" db="UniProtKB">
        <authorList>
            <consortium name="RefSeq"/>
        </authorList>
    </citation>
    <scope>IDENTIFICATION</scope>
    <source>
        <strain evidence="9 10">15112-1751.03</strain>
        <tissue evidence="9 10">Whole Adult</tissue>
    </source>
</reference>
<dbReference type="Gene3D" id="3.20.20.220">
    <property type="match status" value="1"/>
</dbReference>